<dbReference type="AlphaFoldDB" id="A0A3N3E3T9"/>
<dbReference type="EMBL" id="RKIK01000009">
    <property type="protein sequence ID" value="ROV61383.1"/>
    <property type="molecule type" value="Genomic_DNA"/>
</dbReference>
<name>A0A3N3E3T9_9VIBR</name>
<protein>
    <submittedName>
        <fullName evidence="1">Uncharacterized protein</fullName>
    </submittedName>
</protein>
<dbReference type="Proteomes" id="UP000278792">
    <property type="component" value="Unassembled WGS sequence"/>
</dbReference>
<gene>
    <name evidence="1" type="ORF">EGH82_05165</name>
</gene>
<accession>A0A3N3E3T9</accession>
<evidence type="ECO:0000313" key="2">
    <source>
        <dbReference type="Proteomes" id="UP000278792"/>
    </source>
</evidence>
<evidence type="ECO:0000313" key="1">
    <source>
        <dbReference type="EMBL" id="ROV61383.1"/>
    </source>
</evidence>
<reference evidence="1 2" key="1">
    <citation type="submission" date="2018-11" db="EMBL/GenBank/DDBJ databases">
        <title>Vibrio ponticus strain CAIM 1751 pathogenic for the snapper Lutjanus guttatus.</title>
        <authorList>
            <person name="Soto-Rodriguez S."/>
            <person name="Lozano-Olvera R."/>
            <person name="Gomez-Gil B."/>
        </authorList>
    </citation>
    <scope>NUCLEOTIDE SEQUENCE [LARGE SCALE GENOMIC DNA]</scope>
    <source>
        <strain evidence="1 2">CAIM 1751</strain>
    </source>
</reference>
<comment type="caution">
    <text evidence="1">The sequence shown here is derived from an EMBL/GenBank/DDBJ whole genome shotgun (WGS) entry which is preliminary data.</text>
</comment>
<organism evidence="1 2">
    <name type="scientific">Vibrio ponticus</name>
    <dbReference type="NCBI Taxonomy" id="265668"/>
    <lineage>
        <taxon>Bacteria</taxon>
        <taxon>Pseudomonadati</taxon>
        <taxon>Pseudomonadota</taxon>
        <taxon>Gammaproteobacteria</taxon>
        <taxon>Vibrionales</taxon>
        <taxon>Vibrionaceae</taxon>
        <taxon>Vibrio</taxon>
    </lineage>
</organism>
<proteinExistence type="predicted"/>
<sequence length="511" mass="56941">MIRKALLVILLLLLLSGLSIIISSSWSVATPYKELISPLGSSTAGHSPLTWLSHQQNQTQSVERVIMEGSETSSTLATIDSSPTKHITNNEQLATPSSTTHVVVSNENKPLSTNLNLAPEINLTVFQAIQAELNQWSLTLNSPINKSINLNGLFVDPDNDLLSYRAEIRAPDLKISGYPAVQISGVISHLSEINLLVAANDGYQQQWTEANFTLPTPTIPTNASHPLEGETLYRLVSSYELNNKIYDYEVVYCQAFKFNNQEVFFASANNKHSCPEEEQLNKIGHYQIIGNELTVTSSLSAFDAQQTWQVIKKYSSAIYSDTTNWLTSIMSKGKTELYTLQDNRAISEKRLNSLTGEFVFQLTPFDYLLPTGNDEYLHTKIGLYVYDYQTETVGPHNETVDADLNMHAIDTVNLSCKMVAPLFEDAILAGPGDYGIDIISSVQPSAPYSINCLEFIRHPVTGGVSLAFDLNFTPYEQFLHGQKYSYVLKPPHYLTNKVEPIKLNLLYRTPD</sequence>